<proteinExistence type="predicted"/>
<dbReference type="EMBL" id="CAADRP010000102">
    <property type="protein sequence ID" value="VFU22947.1"/>
    <property type="molecule type" value="Genomic_DNA"/>
</dbReference>
<dbReference type="AlphaFoldDB" id="A0A6N2L9C6"/>
<gene>
    <name evidence="3" type="ORF">SVIM_LOCUS182996</name>
    <name evidence="2" type="ORF">SVIM_LOCUS29042</name>
</gene>
<evidence type="ECO:0000313" key="3">
    <source>
        <dbReference type="EMBL" id="VFU36399.1"/>
    </source>
</evidence>
<reference evidence="3" key="1">
    <citation type="submission" date="2019-03" db="EMBL/GenBank/DDBJ databases">
        <authorList>
            <person name="Mank J."/>
            <person name="Almeida P."/>
        </authorList>
    </citation>
    <scope>NUCLEOTIDE SEQUENCE</scope>
    <source>
        <strain evidence="3">78183</strain>
    </source>
</reference>
<dbReference type="EMBL" id="CAADRP010001113">
    <property type="protein sequence ID" value="VFU36399.1"/>
    <property type="molecule type" value="Genomic_DNA"/>
</dbReference>
<protein>
    <submittedName>
        <fullName evidence="3">Uncharacterized protein</fullName>
    </submittedName>
</protein>
<sequence length="75" mass="8457">MRKKLDTRFPAEVVADEDNDSDEECNRSRTHETTQTSSSGSGRGKGRGRGRGGAREPWRGRKLHRMGNLKMIQTL</sequence>
<accession>A0A6N2L9C6</accession>
<name>A0A6N2L9C6_SALVM</name>
<feature type="compositionally biased region" description="Acidic residues" evidence="1">
    <location>
        <begin position="14"/>
        <end position="23"/>
    </location>
</feature>
<evidence type="ECO:0000256" key="1">
    <source>
        <dbReference type="SAM" id="MobiDB-lite"/>
    </source>
</evidence>
<organism evidence="3">
    <name type="scientific">Salix viminalis</name>
    <name type="common">Common osier</name>
    <name type="synonym">Basket willow</name>
    <dbReference type="NCBI Taxonomy" id="40686"/>
    <lineage>
        <taxon>Eukaryota</taxon>
        <taxon>Viridiplantae</taxon>
        <taxon>Streptophyta</taxon>
        <taxon>Embryophyta</taxon>
        <taxon>Tracheophyta</taxon>
        <taxon>Spermatophyta</taxon>
        <taxon>Magnoliopsida</taxon>
        <taxon>eudicotyledons</taxon>
        <taxon>Gunneridae</taxon>
        <taxon>Pentapetalae</taxon>
        <taxon>rosids</taxon>
        <taxon>fabids</taxon>
        <taxon>Malpighiales</taxon>
        <taxon>Salicaceae</taxon>
        <taxon>Saliceae</taxon>
        <taxon>Salix</taxon>
    </lineage>
</organism>
<feature type="region of interest" description="Disordered" evidence="1">
    <location>
        <begin position="1"/>
        <end position="75"/>
    </location>
</feature>
<evidence type="ECO:0000313" key="2">
    <source>
        <dbReference type="EMBL" id="VFU22947.1"/>
    </source>
</evidence>